<sequence>MRRPAQLSRAVSIDSLRQTGQRCSEKTPGGGAMARDESASAARPSAATERLEEDFRADLQRVEALRQSLPAAVRPSLRELAAHTRRGHNTLNNWLTGRAFPADAGVLAEVVARIRRSAAGAVLGAEDAALLDPHRWRERHAAVNRARVRDAEELRRGRQAAADLTEAEDRARLRALPDPPRRLDLWTAAGLRVHPSISGDRPAEDALPDAARPEVPPLGFVLPAYVPRPHDDRLREALTAAAAAGEPALVVVRGGSCTGKTRAAYEAVRTLGREARAQDRQDRQNRQDRPERGADTAPRRPPAPPSPRTTPLPDPTPAHTHTHVQEQEQGGGGRGGDGDGGGSGSGSGGGREPSPGPLTGWNLLFPRTAASALQALEARAFAPRTVVWLDDAHQLLADPKGEPLAAGLLSRLAGPGPLIVLATLWEAAFAELTAPPRESAFGGQDPHHHARALLTGATAVVRVPPAFGARELRALGALGGDPALTAARRTSRDGKITQTLAAGLPLVDRYESAEEPPACYTRALVTAAMDACRLGWDAPLPDAFLREAAPGYLTAEQRAAAGADWFPYALDEARTRVQRVVAALEPVARTDGMGIRPGVSRLADYLDAHGRAGRADIDPPGSFWAAAADHATRPGHLARLSREAELRSCHAEAERLAHRAAAAGNPHVYGALAELRERGGDRQGAERLARSAAEAGDPYVHAALAWLAERSGDPGRAERLARLAASAGDPDALRDLTESRELSGDHEGAERLARLAAAAGVPRCAYRLAALRERAGDRDAAARLYGLAADAGSRHAARRLTELREAAGDRLGAEQLAGEAAESGNPRCYSSLAWMRERAGDHRDAARLYRLAAESGDGHALRRLAELRSRVGTGAPEHDGDDGLPAPA</sequence>
<feature type="region of interest" description="Disordered" evidence="1">
    <location>
        <begin position="271"/>
        <end position="362"/>
    </location>
</feature>
<dbReference type="AlphaFoldDB" id="A0A0B5EWU5"/>
<proteinExistence type="predicted"/>
<keyword evidence="3" id="KW-1185">Reference proteome</keyword>
<feature type="compositionally biased region" description="Gly residues" evidence="1">
    <location>
        <begin position="329"/>
        <end position="351"/>
    </location>
</feature>
<dbReference type="EMBL" id="CP010519">
    <property type="protein sequence ID" value="AJE83680.1"/>
    <property type="molecule type" value="Genomic_DNA"/>
</dbReference>
<name>A0A0B5EWU5_STRA4</name>
<dbReference type="KEGG" id="sals:SLNWT_3304"/>
<feature type="compositionally biased region" description="Pro residues" evidence="1">
    <location>
        <begin position="299"/>
        <end position="316"/>
    </location>
</feature>
<dbReference type="Gene3D" id="1.25.40.10">
    <property type="entry name" value="Tetratricopeptide repeat domain"/>
    <property type="match status" value="1"/>
</dbReference>
<dbReference type="InterPro" id="IPR011990">
    <property type="entry name" value="TPR-like_helical_dom_sf"/>
</dbReference>
<dbReference type="SUPFAM" id="SSF81901">
    <property type="entry name" value="HCP-like"/>
    <property type="match status" value="2"/>
</dbReference>
<feature type="compositionally biased region" description="Basic and acidic residues" evidence="1">
    <location>
        <begin position="271"/>
        <end position="298"/>
    </location>
</feature>
<dbReference type="Proteomes" id="UP000031523">
    <property type="component" value="Chromosome"/>
</dbReference>
<feature type="region of interest" description="Disordered" evidence="1">
    <location>
        <begin position="1"/>
        <end position="46"/>
    </location>
</feature>
<protein>
    <submittedName>
        <fullName evidence="2">Tetratricopeptide TPR4</fullName>
    </submittedName>
</protein>
<accession>A0A0B5EWU5</accession>
<reference evidence="2 3" key="1">
    <citation type="submission" date="2015-01" db="EMBL/GenBank/DDBJ databases">
        <title>Enhanced salinomycin production by adjusting the supply of polyketide extender units in Streptomyce albus DSM 41398.</title>
        <authorList>
            <person name="Lu C."/>
        </authorList>
    </citation>
    <scope>NUCLEOTIDE SEQUENCE [LARGE SCALE GENOMIC DNA]</scope>
    <source>
        <strain evidence="3">ATCC 21838 / DSM 41398 / FERM P-419 / JCM 4703 / NBRC 107858</strain>
    </source>
</reference>
<feature type="region of interest" description="Disordered" evidence="1">
    <location>
        <begin position="868"/>
        <end position="888"/>
    </location>
</feature>
<gene>
    <name evidence="2" type="ORF">SLNWT_3304</name>
</gene>
<evidence type="ECO:0000256" key="1">
    <source>
        <dbReference type="SAM" id="MobiDB-lite"/>
    </source>
</evidence>
<evidence type="ECO:0000313" key="3">
    <source>
        <dbReference type="Proteomes" id="UP000031523"/>
    </source>
</evidence>
<evidence type="ECO:0000313" key="2">
    <source>
        <dbReference type="EMBL" id="AJE83680.1"/>
    </source>
</evidence>
<organism evidence="2 3">
    <name type="scientific">Streptomyces albus (strain ATCC 21838 / DSM 41398 / FERM P-419 / JCM 4703 / NBRC 107858)</name>
    <dbReference type="NCBI Taxonomy" id="1081613"/>
    <lineage>
        <taxon>Bacteria</taxon>
        <taxon>Bacillati</taxon>
        <taxon>Actinomycetota</taxon>
        <taxon>Actinomycetes</taxon>
        <taxon>Kitasatosporales</taxon>
        <taxon>Streptomycetaceae</taxon>
        <taxon>Streptomyces</taxon>
    </lineage>
</organism>